<sequence>MDKQLDFDYIRFEWDISKNTSNQTKHGLSFELAIYAFFDEQGFSERHQIVDGEQRWRTLGMIDGCVVVFVGHLTHYADKDTEVVRIITARKATKQEEREYYGYR</sequence>
<gene>
    <name evidence="1" type="ORF">CYJ96_05395</name>
</gene>
<proteinExistence type="predicted"/>
<protein>
    <recommendedName>
        <fullName evidence="3">BrnT family toxin</fullName>
    </recommendedName>
</protein>
<evidence type="ECO:0008006" key="3">
    <source>
        <dbReference type="Google" id="ProtNLM"/>
    </source>
</evidence>
<evidence type="ECO:0000313" key="2">
    <source>
        <dbReference type="Proteomes" id="UP000234914"/>
    </source>
</evidence>
<dbReference type="Gene3D" id="3.10.450.530">
    <property type="entry name" value="Ribonuclease toxin, BrnT, of type II toxin-antitoxin system"/>
    <property type="match status" value="1"/>
</dbReference>
<dbReference type="InterPro" id="IPR038573">
    <property type="entry name" value="BrnT_sf"/>
</dbReference>
<organism evidence="1 2">
    <name type="scientific">Faucicola osloensis</name>
    <name type="common">Moraxella osloensis</name>
    <dbReference type="NCBI Taxonomy" id="34062"/>
    <lineage>
        <taxon>Bacteria</taxon>
        <taxon>Pseudomonadati</taxon>
        <taxon>Pseudomonadota</taxon>
        <taxon>Gammaproteobacteria</taxon>
        <taxon>Moraxellales</taxon>
        <taxon>Moraxellaceae</taxon>
        <taxon>Faucicola</taxon>
    </lineage>
</organism>
<accession>A0A2I1RIC5</accession>
<comment type="caution">
    <text evidence="1">The sequence shown here is derived from an EMBL/GenBank/DDBJ whole genome shotgun (WGS) entry which is preliminary data.</text>
</comment>
<name>A0A2I1RIC5_FAUOS</name>
<evidence type="ECO:0000313" key="1">
    <source>
        <dbReference type="EMBL" id="PKZ68905.1"/>
    </source>
</evidence>
<dbReference type="RefSeq" id="WP_101964231.1">
    <property type="nucleotide sequence ID" value="NZ_PKJS01000006.1"/>
</dbReference>
<reference evidence="1 2" key="1">
    <citation type="submission" date="2017-12" db="EMBL/GenBank/DDBJ databases">
        <title>Phylogenetic diversity of female urinary microbiome.</title>
        <authorList>
            <person name="Thomas-White K."/>
            <person name="Wolfe A.J."/>
        </authorList>
    </citation>
    <scope>NUCLEOTIDE SEQUENCE [LARGE SCALE GENOMIC DNA]</scope>
    <source>
        <strain evidence="1 2">UMB0416</strain>
    </source>
</reference>
<dbReference type="EMBL" id="PKJS01000006">
    <property type="protein sequence ID" value="PKZ68905.1"/>
    <property type="molecule type" value="Genomic_DNA"/>
</dbReference>
<dbReference type="Proteomes" id="UP000234914">
    <property type="component" value="Unassembled WGS sequence"/>
</dbReference>
<dbReference type="InterPro" id="IPR007460">
    <property type="entry name" value="BrnT_toxin"/>
</dbReference>
<dbReference type="AlphaFoldDB" id="A0A2I1RIC5"/>
<dbReference type="Pfam" id="PF04365">
    <property type="entry name" value="BrnT_toxin"/>
    <property type="match status" value="1"/>
</dbReference>